<evidence type="ECO:0000313" key="2">
    <source>
        <dbReference type="Proteomes" id="UP001732700"/>
    </source>
</evidence>
<reference evidence="1" key="2">
    <citation type="submission" date="2025-09" db="UniProtKB">
        <authorList>
            <consortium name="EnsemblPlants"/>
        </authorList>
    </citation>
    <scope>IDENTIFICATION</scope>
</reference>
<accession>A0ACD5XUU2</accession>
<reference evidence="1" key="1">
    <citation type="submission" date="2021-05" db="EMBL/GenBank/DDBJ databases">
        <authorList>
            <person name="Scholz U."/>
            <person name="Mascher M."/>
            <person name="Fiebig A."/>
        </authorList>
    </citation>
    <scope>NUCLEOTIDE SEQUENCE [LARGE SCALE GENOMIC DNA]</scope>
</reference>
<name>A0ACD5XUU2_AVESA</name>
<keyword evidence="2" id="KW-1185">Reference proteome</keyword>
<proteinExistence type="predicted"/>
<evidence type="ECO:0000313" key="1">
    <source>
        <dbReference type="EnsemblPlants" id="AVESA.00010b.r2.5CG0882020.1.CDS"/>
    </source>
</evidence>
<dbReference type="EnsemblPlants" id="AVESA.00010b.r2.5CG0882020.1">
    <property type="protein sequence ID" value="AVESA.00010b.r2.5CG0882020.1.CDS"/>
    <property type="gene ID" value="AVESA.00010b.r2.5CG0882020"/>
</dbReference>
<organism evidence="1 2">
    <name type="scientific">Avena sativa</name>
    <name type="common">Oat</name>
    <dbReference type="NCBI Taxonomy" id="4498"/>
    <lineage>
        <taxon>Eukaryota</taxon>
        <taxon>Viridiplantae</taxon>
        <taxon>Streptophyta</taxon>
        <taxon>Embryophyta</taxon>
        <taxon>Tracheophyta</taxon>
        <taxon>Spermatophyta</taxon>
        <taxon>Magnoliopsida</taxon>
        <taxon>Liliopsida</taxon>
        <taxon>Poales</taxon>
        <taxon>Poaceae</taxon>
        <taxon>BOP clade</taxon>
        <taxon>Pooideae</taxon>
        <taxon>Poodae</taxon>
        <taxon>Poeae</taxon>
        <taxon>Poeae Chloroplast Group 1 (Aveneae type)</taxon>
        <taxon>Aveninae</taxon>
        <taxon>Avena</taxon>
    </lineage>
</organism>
<sequence>MGPFLEMFHGYFDEQENSLVRTVWSRVSQELGTCTQCVCEHHQAQESFDTECGSGRIDPLQKVLRHLDEDRITKHLEQINAMIQSKEYDPSCHGAEVVCIMFEVMMYPVLLDDQSLANQFQMFIETIDESYEVSLSTNQQYPGVYALLFFKSCNARAIGLRLARSMGKLRKAVDLEPLQPLLQQYIEFLEAEVLPCTSESSRPRVQLKRADVWLGFKSFLGFLEAPAFEDGILEKYPIFLNIILNHVSDDGSDLSCAVSCLKASFEMLGCKLWLRTTLSPSVMRNTLLGQCFHTRVEKSHKEIFDLFLPFLQSLEALQDGEHEKQRRNILYFLLHQVTRSSNFSALMRKNATKIALLIVQRGYTMSPPCPPSECAHMWGPSLICSLKDTSLHSSLRQPAFDLINILIVSDASALIFFKLKYEATTKGDASSSVIFMDDEDELPFVDDTAEKEYGCWNDFSVLNKLTFRGCKDWTCVPLLWYLVMVQLESSKLPITFSKAVFWALSHISVLEPGLAMESSVPVNDWLSSHAGEVSSTFSWQLPNGADDGGGGKDCINTLKVSKYGTLLMRIFKRFAIHVIMQVEQCGLQKQWTWEPLMAESLILALVDHNDNVRQAGRAVMEHVSQARGLTSGLQFLCSSASSLSAVFLGLRYAVQLVERQSLLADFHSLHHLFFVICKLVKEDIAQQPSVQQPAKPSEGGFLRQPFSNLPITPSVHTVDIISWEKFSTSLSATLWPFISTCLRKGEELINTKQCQISCVRVLELLPLVYERVNSYCTQPFSMTTMVPDPNDITWLFHLINWGKSSLLVISRHWKQCMLSLFKILKDSHSGTIQRYIEDLGDIISRDVIDMDDLRGRVSNLNLAVFKAPTEAPRRVAVSVQTNPTSIASIPSLIGHTDWKSHTGQDNLEIMKPSHGSDVEHIILLSDSEENLPTGDVIGEEVLSSVKENDGFTASDLLKDPSEKRMPFEDRHVSSKHQIHSDISASSRPVLTDNRSTLVASKGLGGTKMPNVTVNTNSASLLPNKKSSVSATSQPLRPSSSSNMGKFKSIFRDISDDEDDPLEHALDNYRRPQIRVTKSTLVVPKRQVVQLQLPGERRQASGRPDTSFRRFNPPKLDSWFKNILEMDYFAVVGLSSSEIIKKPSLKEIPVCFDSQAQYVEIFQPLVIEEFKAQLQNAYVETPAEDMTCGSISILSVERVDEFLIVRGRAENTACAKSKGCTENDLILLTKDQLKSSAQQVHVLGKVDRRETDKNKALIIVIKFFLSNDSTRLNKVKRLLVERSKWFLNRVMSMTPQIREFSALSSLNDIPVLPVILNPVSRTATNHECGKVYLDKLTRPMRNVLKSSYNDSQLQAVSIAIGSAGSKAKCDLSLIQGPPGTGKTKTIVAIVSALLSVHADNSYNLPRNESLASAEFTKPRTKISQTAAVARAWQDAALAKQQINDSLRENPRIERLSKGSLSRGRALVCAQSNAAVDELVSRLSDGLYDAEGKLYRPYIVRVGNAKTVHSNSIPYFIDTLVEQRLSDELKTKNEANISSDAESSGSLRARLEKVVDRIRYYESRRKLVESDKTENGSSVPDEDEMDAVSDEAIGAKLNILYTQKRAVLAELATAHARERKIADENKSLKHKVRKSILGEAEIVVTTLSGCGGDIYGVCLETASAKKYGNFSEQALFDVVVIDEAAQALEPATLIPLQLLKSKGTKCIMVGDPKQLPATVMSGLASKFLYECSMFERLQRAGYPVIMLTKQYRMHPDISRFPSLHFYENKLLDGAQKAEKSAPFHNHSCLGPYMFFDIADGRERGGTNAAAQSLCNQFEADAALEILSYLKNRYPTEFSCRKIGIITPYRSQLSLLRSRFTSFFGPEIVAEMEINTVDGFQGREVDILVLSTVRASNSSGDRHHTGEARSIGFVADVRRMNVALTRARFSLWIVGNARTLQTNSHWASLLQNAKERNMFISVERPYGLIFEKVHGTTHSYHNSHLQQQKENEKAGTAKSQAFHAQLHKEHVRHADRTTEKEGKHLREDHSKRASRWDRKNPKSQDYTVRQSSQENEPAMQNEDTRATKGSLKQDIDHVSVMRKQGVEKPFGKRLATGDPHDGSDVRWQRESHKPVKENVHMETDKALFKQRAPENSKVRVHNKDKKIANQSSDMGTIKGSSKHDSNFKLVAKKDDDSVSAHQDMQKLIQKAKGTRKFSEKPRLISSIQEDSLHKHDVVSELANKNSGTCPPTIPDMKKMTSKVKGARKFMEQPRSGNSNQVDPSVTSHFDEASRHIRDLAKSQAPNRTVTSQNHQIAARKRQREDVESLLSSALISSNKPSSKCPKKIKK</sequence>
<protein>
    <submittedName>
        <fullName evidence="1">Uncharacterized protein</fullName>
    </submittedName>
</protein>
<dbReference type="Proteomes" id="UP001732700">
    <property type="component" value="Chromosome 5C"/>
</dbReference>